<evidence type="ECO:0000256" key="13">
    <source>
        <dbReference type="SAM" id="MobiDB-lite"/>
    </source>
</evidence>
<evidence type="ECO:0000256" key="6">
    <source>
        <dbReference type="ARBA" id="ARBA00034115"/>
    </source>
</evidence>
<evidence type="ECO:0000256" key="12">
    <source>
        <dbReference type="RuleBase" id="RU003737"/>
    </source>
</evidence>
<name>A0A915L2P4_ROMCU</name>
<dbReference type="InterPro" id="IPR000183">
    <property type="entry name" value="Orn/DAP/Arg_de-COase"/>
</dbReference>
<dbReference type="InterPro" id="IPR022643">
    <property type="entry name" value="De-COase2_C"/>
</dbReference>
<comment type="similarity">
    <text evidence="2 12">Belongs to the Orn/Lys/Arg decarboxylase class-II family.</text>
</comment>
<evidence type="ECO:0000259" key="15">
    <source>
        <dbReference type="Pfam" id="PF02784"/>
    </source>
</evidence>
<evidence type="ECO:0000256" key="11">
    <source>
        <dbReference type="PIRSR" id="PIRSR600183-50"/>
    </source>
</evidence>
<dbReference type="Gene3D" id="2.40.37.10">
    <property type="entry name" value="Lyase, Ornithine Decarboxylase, Chain A, domain 1"/>
    <property type="match status" value="1"/>
</dbReference>
<dbReference type="GO" id="GO:0005737">
    <property type="term" value="C:cytoplasm"/>
    <property type="evidence" value="ECO:0007669"/>
    <property type="project" value="TreeGrafter"/>
</dbReference>
<evidence type="ECO:0000256" key="3">
    <source>
        <dbReference type="ARBA" id="ARBA00022898"/>
    </source>
</evidence>
<dbReference type="PROSITE" id="PS00878">
    <property type="entry name" value="ODR_DC_2_1"/>
    <property type="match status" value="1"/>
</dbReference>
<dbReference type="SUPFAM" id="SSF50621">
    <property type="entry name" value="Alanine racemase C-terminal domain-like"/>
    <property type="match status" value="1"/>
</dbReference>
<reference evidence="17" key="1">
    <citation type="submission" date="2022-11" db="UniProtKB">
        <authorList>
            <consortium name="WormBaseParasite"/>
        </authorList>
    </citation>
    <scope>IDENTIFICATION</scope>
</reference>
<evidence type="ECO:0000256" key="2">
    <source>
        <dbReference type="ARBA" id="ARBA00008872"/>
    </source>
</evidence>
<keyword evidence="4" id="KW-0620">Polyamine biosynthesis</keyword>
<evidence type="ECO:0000256" key="8">
    <source>
        <dbReference type="ARBA" id="ARBA00037173"/>
    </source>
</evidence>
<dbReference type="CDD" id="cd00622">
    <property type="entry name" value="PLPDE_III_ODC"/>
    <property type="match status" value="1"/>
</dbReference>
<evidence type="ECO:0000313" key="17">
    <source>
        <dbReference type="WBParaSite" id="nRc.2.0.1.t44762-RA"/>
    </source>
</evidence>
<evidence type="ECO:0000256" key="10">
    <source>
        <dbReference type="ARBA" id="ARBA00049127"/>
    </source>
</evidence>
<dbReference type="Proteomes" id="UP000887565">
    <property type="component" value="Unplaced"/>
</dbReference>
<evidence type="ECO:0000256" key="4">
    <source>
        <dbReference type="ARBA" id="ARBA00023115"/>
    </source>
</evidence>
<feature type="active site" description="Proton donor" evidence="11">
    <location>
        <position position="353"/>
    </location>
</feature>
<dbReference type="PRINTS" id="PR01182">
    <property type="entry name" value="ORNDCRBXLASE"/>
</dbReference>
<dbReference type="PANTHER" id="PTHR11482:SF6">
    <property type="entry name" value="ORNITHINE DECARBOXYLASE 1-RELATED"/>
    <property type="match status" value="1"/>
</dbReference>
<dbReference type="InterPro" id="IPR022644">
    <property type="entry name" value="De-COase2_N"/>
</dbReference>
<comment type="catalytic activity">
    <reaction evidence="10">
        <text>L-ornithine + H(+) = putrescine + CO2</text>
        <dbReference type="Rhea" id="RHEA:22964"/>
        <dbReference type="ChEBI" id="CHEBI:15378"/>
        <dbReference type="ChEBI" id="CHEBI:16526"/>
        <dbReference type="ChEBI" id="CHEBI:46911"/>
        <dbReference type="ChEBI" id="CHEBI:326268"/>
        <dbReference type="EC" id="4.1.1.17"/>
    </reaction>
</comment>
<protein>
    <recommendedName>
        <fullName evidence="7">ornithine decarboxylase</fullName>
        <ecNumber evidence="7">4.1.1.17</ecNumber>
    </recommendedName>
</protein>
<dbReference type="InterPro" id="IPR009006">
    <property type="entry name" value="Ala_racemase/Decarboxylase_C"/>
</dbReference>
<accession>A0A915L2P4</accession>
<dbReference type="EC" id="4.1.1.17" evidence="7"/>
<feature type="domain" description="Orn/DAP/Arg decarboxylase 2 C-terminal" evidence="14">
    <location>
        <begin position="75"/>
        <end position="380"/>
    </location>
</feature>
<sequence length="492" mass="54617">MDVQNCYESFRRSSSTMTFSASKCASLTDDEKFEHRRLFNLEGNVIYPLPGDTSPLDFARFLVKDPTFCNQEEPFYVMDLSRVLTQHQIWMQHLPRIQPYYAVKCNDHKPLIRILSTLGLNFDCASKGEIEAVLDLGIDASRIIYANPCKTAGYIRHAKSRHVRSMTFDNEHELYKIHNLYPEAELILRIAVSDPTAVCPLNLKFGCEPVEAAPALLKLASVIGANVVGVRKSCYKTCLAFETIADVINRALDEHFPADSSVKVIAEPGRFYAAACFTLCCTVVAKTKVSADRITKQDIDRDQTGFMYYINDGVYGSFNCILYDHVTPIAMPLIITGKEEERLYETAVWGPTCDSLDLVQPRIQFPEMFEGDWMVFENMGAYTCAAGSEFNGFPRPTFCYVMAECDSAIIGALLNAENAVIGNNDPSLMAASEAAIVEQKCGDFSPFEQKSMDVEESMTSSSSDLASGAESDSSSVISTFDSDSLIVTLARI</sequence>
<dbReference type="Pfam" id="PF02784">
    <property type="entry name" value="Orn_Arg_deC_N"/>
    <property type="match status" value="2"/>
</dbReference>
<evidence type="ECO:0000259" key="14">
    <source>
        <dbReference type="Pfam" id="PF00278"/>
    </source>
</evidence>
<feature type="domain" description="Orn/DAP/Arg decarboxylase 2 N-terminal" evidence="15">
    <location>
        <begin position="239"/>
        <end position="274"/>
    </location>
</feature>
<evidence type="ECO:0000313" key="16">
    <source>
        <dbReference type="Proteomes" id="UP000887565"/>
    </source>
</evidence>
<comment type="subunit">
    <text evidence="9">Homodimer. Only the dimer is catalytically active, as the active sites are constructed of residues from both monomers.</text>
</comment>
<feature type="compositionally biased region" description="Low complexity" evidence="13">
    <location>
        <begin position="457"/>
        <end position="476"/>
    </location>
</feature>
<feature type="region of interest" description="Disordered" evidence="13">
    <location>
        <begin position="455"/>
        <end position="476"/>
    </location>
</feature>
<keyword evidence="16" id="KW-1185">Reference proteome</keyword>
<keyword evidence="3 11" id="KW-0663">Pyridoxal phosphate</keyword>
<dbReference type="InterPro" id="IPR029066">
    <property type="entry name" value="PLP-binding_barrel"/>
</dbReference>
<dbReference type="PRINTS" id="PR01179">
    <property type="entry name" value="ODADCRBXLASE"/>
</dbReference>
<dbReference type="GO" id="GO:0033387">
    <property type="term" value="P:putrescine biosynthetic process from arginine, via ornithine"/>
    <property type="evidence" value="ECO:0007669"/>
    <property type="project" value="TreeGrafter"/>
</dbReference>
<dbReference type="Gene3D" id="3.20.20.10">
    <property type="entry name" value="Alanine racemase"/>
    <property type="match status" value="1"/>
</dbReference>
<comment type="pathway">
    <text evidence="6">Amine and polyamine biosynthesis; putrescine biosynthesis via L-ornithine pathway; putrescine from L-ornithine: step 1/1.</text>
</comment>
<evidence type="ECO:0000256" key="1">
    <source>
        <dbReference type="ARBA" id="ARBA00001933"/>
    </source>
</evidence>
<comment type="function">
    <text evidence="8">Catalyzes the first and rate-limiting step of polyamine biosynthesis that converts ornithine into putrescine, which is the precursor for the polyamines, spermidine and spermine. Polyamines are essential for cell proliferation and are implicated in cellular processes, ranging from DNA replication to apoptosis.</text>
</comment>
<keyword evidence="5" id="KW-0456">Lyase</keyword>
<dbReference type="AlphaFoldDB" id="A0A915L2P4"/>
<dbReference type="InterPro" id="IPR002433">
    <property type="entry name" value="Orn_de-COase"/>
</dbReference>
<feature type="domain" description="Orn/DAP/Arg decarboxylase 2 N-terminal" evidence="15">
    <location>
        <begin position="81"/>
        <end position="230"/>
    </location>
</feature>
<evidence type="ECO:0000256" key="5">
    <source>
        <dbReference type="ARBA" id="ARBA00023239"/>
    </source>
</evidence>
<feature type="modified residue" description="N6-(pyridoxal phosphate)lysine" evidence="11">
    <location>
        <position position="104"/>
    </location>
</feature>
<dbReference type="InterPro" id="IPR022653">
    <property type="entry name" value="De-COase2_pyr-phos_BS"/>
</dbReference>
<dbReference type="PANTHER" id="PTHR11482">
    <property type="entry name" value="ARGININE/DIAMINOPIMELATE/ORNITHINE DECARBOXYLASE"/>
    <property type="match status" value="1"/>
</dbReference>
<evidence type="ECO:0000256" key="7">
    <source>
        <dbReference type="ARBA" id="ARBA00034138"/>
    </source>
</evidence>
<dbReference type="GO" id="GO:0004586">
    <property type="term" value="F:ornithine decarboxylase activity"/>
    <property type="evidence" value="ECO:0007669"/>
    <property type="project" value="UniProtKB-EC"/>
</dbReference>
<dbReference type="Pfam" id="PF00278">
    <property type="entry name" value="Orn_DAP_Arg_deC"/>
    <property type="match status" value="1"/>
</dbReference>
<organism evidence="16 17">
    <name type="scientific">Romanomermis culicivorax</name>
    <name type="common">Nematode worm</name>
    <dbReference type="NCBI Taxonomy" id="13658"/>
    <lineage>
        <taxon>Eukaryota</taxon>
        <taxon>Metazoa</taxon>
        <taxon>Ecdysozoa</taxon>
        <taxon>Nematoda</taxon>
        <taxon>Enoplea</taxon>
        <taxon>Dorylaimia</taxon>
        <taxon>Mermithida</taxon>
        <taxon>Mermithoidea</taxon>
        <taxon>Mermithidae</taxon>
        <taxon>Romanomermis</taxon>
    </lineage>
</organism>
<comment type="cofactor">
    <cofactor evidence="1 11">
        <name>pyridoxal 5'-phosphate</name>
        <dbReference type="ChEBI" id="CHEBI:597326"/>
    </cofactor>
</comment>
<dbReference type="SUPFAM" id="SSF51419">
    <property type="entry name" value="PLP-binding barrel"/>
    <property type="match status" value="1"/>
</dbReference>
<proteinExistence type="inferred from homology"/>
<evidence type="ECO:0000256" key="9">
    <source>
        <dbReference type="ARBA" id="ARBA00046672"/>
    </source>
</evidence>
<dbReference type="WBParaSite" id="nRc.2.0.1.t44762-RA">
    <property type="protein sequence ID" value="nRc.2.0.1.t44762-RA"/>
    <property type="gene ID" value="nRc.2.0.1.g44762"/>
</dbReference>
<dbReference type="FunFam" id="2.40.37.10:FF:000005">
    <property type="entry name" value="Ornithine decarboxylase"/>
    <property type="match status" value="1"/>
</dbReference>
<dbReference type="OMA" id="SFFVCDL"/>